<feature type="domain" description="HTH tetR-type" evidence="3">
    <location>
        <begin position="17"/>
        <end position="76"/>
    </location>
</feature>
<gene>
    <name evidence="4" type="ORF">JFQ69_01315</name>
</gene>
<dbReference type="InterPro" id="IPR009057">
    <property type="entry name" value="Homeodomain-like_sf"/>
</dbReference>
<keyword evidence="1 2" id="KW-0238">DNA-binding</keyword>
<dbReference type="RefSeq" id="WP_109847606.1">
    <property type="nucleotide sequence ID" value="NZ_CAXOLJ010000001.1"/>
</dbReference>
<dbReference type="Gene3D" id="1.10.357.10">
    <property type="entry name" value="Tetracycline Repressor, domain 2"/>
    <property type="match status" value="1"/>
</dbReference>
<accession>A0ABS0VZ35</accession>
<evidence type="ECO:0000259" key="3">
    <source>
        <dbReference type="PROSITE" id="PS50977"/>
    </source>
</evidence>
<dbReference type="PROSITE" id="PS50977">
    <property type="entry name" value="HTH_TETR_2"/>
    <property type="match status" value="1"/>
</dbReference>
<dbReference type="Proteomes" id="UP000619976">
    <property type="component" value="Unassembled WGS sequence"/>
</dbReference>
<feature type="DNA-binding region" description="H-T-H motif" evidence="2">
    <location>
        <begin position="39"/>
        <end position="58"/>
    </location>
</feature>
<protein>
    <submittedName>
        <fullName evidence="4">TetR/AcrR family transcriptional regulator</fullName>
    </submittedName>
</protein>
<sequence>MNVNEKKQGRPTRAHSQLSADAILNKVKILMENDGKVPSIRSLATQLNVDPMAIYHYFKNKDSLLETLATSLTEEIYIPQEYSDWKEELKNLCVSYVEMLCKYKGLMNIILTMSLQGPAQIFAKRFKIITAPLALPKKIEEDSLNLIADYLHGFSISINCNHDKSIIKNEMMYGPLKLICHSLGSLTSSPP</sequence>
<dbReference type="SUPFAM" id="SSF46689">
    <property type="entry name" value="Homeodomain-like"/>
    <property type="match status" value="1"/>
</dbReference>
<name>A0ABS0VZ35_9GAMM</name>
<evidence type="ECO:0000313" key="4">
    <source>
        <dbReference type="EMBL" id="MBJ2116311.1"/>
    </source>
</evidence>
<evidence type="ECO:0000313" key="5">
    <source>
        <dbReference type="Proteomes" id="UP000619976"/>
    </source>
</evidence>
<dbReference type="InterPro" id="IPR001647">
    <property type="entry name" value="HTH_TetR"/>
</dbReference>
<dbReference type="EMBL" id="JAEKCB010000001">
    <property type="protein sequence ID" value="MBJ2116311.1"/>
    <property type="molecule type" value="Genomic_DNA"/>
</dbReference>
<evidence type="ECO:0000256" key="2">
    <source>
        <dbReference type="PROSITE-ProRule" id="PRU00335"/>
    </source>
</evidence>
<evidence type="ECO:0000256" key="1">
    <source>
        <dbReference type="ARBA" id="ARBA00023125"/>
    </source>
</evidence>
<organism evidence="4 5">
    <name type="scientific">Proteus penneri</name>
    <dbReference type="NCBI Taxonomy" id="102862"/>
    <lineage>
        <taxon>Bacteria</taxon>
        <taxon>Pseudomonadati</taxon>
        <taxon>Pseudomonadota</taxon>
        <taxon>Gammaproteobacteria</taxon>
        <taxon>Enterobacterales</taxon>
        <taxon>Morganellaceae</taxon>
        <taxon>Proteus</taxon>
    </lineage>
</organism>
<reference evidence="4 5" key="1">
    <citation type="submission" date="2020-12" db="EMBL/GenBank/DDBJ databases">
        <title>Enhanced detection system for hospital associated transmission using whole genome sequencing surveillance.</title>
        <authorList>
            <person name="Harrison L.H."/>
            <person name="Van Tyne D."/>
            <person name="Marsh J.W."/>
            <person name="Griffith M.P."/>
            <person name="Snyder D.J."/>
            <person name="Cooper V.S."/>
            <person name="Mustapha M."/>
        </authorList>
    </citation>
    <scope>NUCLEOTIDE SEQUENCE [LARGE SCALE GENOMIC DNA]</scope>
    <source>
        <strain evidence="4 5">PR00195</strain>
    </source>
</reference>
<comment type="caution">
    <text evidence="4">The sequence shown here is derived from an EMBL/GenBank/DDBJ whole genome shotgun (WGS) entry which is preliminary data.</text>
</comment>
<proteinExistence type="predicted"/>
<keyword evidence="5" id="KW-1185">Reference proteome</keyword>
<dbReference type="Pfam" id="PF00440">
    <property type="entry name" value="TetR_N"/>
    <property type="match status" value="1"/>
</dbReference>